<dbReference type="GO" id="GO:0016491">
    <property type="term" value="F:oxidoreductase activity"/>
    <property type="evidence" value="ECO:0000318"/>
    <property type="project" value="GO_Central"/>
</dbReference>
<comment type="similarity">
    <text evidence="1 8">Belongs to the cytochrome P450 family.</text>
</comment>
<evidence type="ECO:0000256" key="5">
    <source>
        <dbReference type="ARBA" id="ARBA00023004"/>
    </source>
</evidence>
<dbReference type="InterPro" id="IPR001128">
    <property type="entry name" value="Cyt_P450"/>
</dbReference>
<dbReference type="PRINTS" id="PR00385">
    <property type="entry name" value="P450"/>
</dbReference>
<dbReference type="OMA" id="CENWQIT"/>
<evidence type="ECO:0000313" key="9">
    <source>
        <dbReference type="EMBL" id="ERN17838.1"/>
    </source>
</evidence>
<evidence type="ECO:0000256" key="7">
    <source>
        <dbReference type="PIRSR" id="PIRSR602401-1"/>
    </source>
</evidence>
<dbReference type="AlphaFoldDB" id="U5DBQ0"/>
<dbReference type="Gramene" id="ERN17838">
    <property type="protein sequence ID" value="ERN17838"/>
    <property type="gene ID" value="AMTR_s00047p00189560"/>
</dbReference>
<organism evidence="9 10">
    <name type="scientific">Amborella trichopoda</name>
    <dbReference type="NCBI Taxonomy" id="13333"/>
    <lineage>
        <taxon>Eukaryota</taxon>
        <taxon>Viridiplantae</taxon>
        <taxon>Streptophyta</taxon>
        <taxon>Embryophyta</taxon>
        <taxon>Tracheophyta</taxon>
        <taxon>Spermatophyta</taxon>
        <taxon>Magnoliopsida</taxon>
        <taxon>Amborellales</taxon>
        <taxon>Amborellaceae</taxon>
        <taxon>Amborella</taxon>
    </lineage>
</organism>
<dbReference type="GO" id="GO:0020037">
    <property type="term" value="F:heme binding"/>
    <property type="evidence" value="ECO:0007669"/>
    <property type="project" value="InterPro"/>
</dbReference>
<sequence>MEDLQPKPTSPSQTSIYALLSFLLLLALKIKTDRDRKRKLPPGPPTLPIIGNIHQLGRLPHQNLASLAQEHGPLMHLQLGQITSIVVSSPELAEKVLKAHDLVFASRPALSSAKIFTYNCTDIAMSSYGPYWRAVRKICILELLSAKRVQSFGFVRDEETAHFVGSIMEASHTPVNLTERIFSVISCMLERVGLGRKYVNDEFREIIRETIEVGSGFTIEDLYPPLGFISILSGSRARMKKVHKKLDSFFDKVIEEHEMNGKGHEQGDLVDVLLRLQEEGDVNVQLTRDNIKAIIFDMFMAGIETSSSTVGWAMAELMKNPQVMEKVQKEIRHALRGKERVGEGDLIHLEYLKLVLKETLRLHPPVPLLLPRESMETCTLEGYVIPAKTRVFVNAWAIGRHRDYYEIPEKFEPERFSDGLVEYKEQRFDFIPFGGGRRGCPGALFGMVTSELVLAQLLYYFDWKLPEGMKPEEVDMSETCGMTASRKHDLVLIPIPHFITSSS</sequence>
<feature type="binding site" description="axial binding residue" evidence="7">
    <location>
        <position position="440"/>
    </location>
    <ligand>
        <name>heme</name>
        <dbReference type="ChEBI" id="CHEBI:30413"/>
    </ligand>
    <ligandPart>
        <name>Fe</name>
        <dbReference type="ChEBI" id="CHEBI:18248"/>
    </ligandPart>
</feature>
<dbReference type="Pfam" id="PF00067">
    <property type="entry name" value="p450"/>
    <property type="match status" value="1"/>
</dbReference>
<evidence type="ECO:0000256" key="6">
    <source>
        <dbReference type="ARBA" id="ARBA00023033"/>
    </source>
</evidence>
<dbReference type="PANTHER" id="PTHR47955">
    <property type="entry name" value="CYTOCHROME P450 FAMILY 71 PROTEIN"/>
    <property type="match status" value="1"/>
</dbReference>
<dbReference type="Proteomes" id="UP000017836">
    <property type="component" value="Unassembled WGS sequence"/>
</dbReference>
<dbReference type="InterPro" id="IPR036396">
    <property type="entry name" value="Cyt_P450_sf"/>
</dbReference>
<accession>U5DBQ0</accession>
<dbReference type="PRINTS" id="PR00463">
    <property type="entry name" value="EP450I"/>
</dbReference>
<evidence type="ECO:0000256" key="8">
    <source>
        <dbReference type="RuleBase" id="RU000461"/>
    </source>
</evidence>
<keyword evidence="6 8" id="KW-0503">Monooxygenase</keyword>
<comment type="cofactor">
    <cofactor evidence="7">
        <name>heme</name>
        <dbReference type="ChEBI" id="CHEBI:30413"/>
    </cofactor>
</comment>
<dbReference type="eggNOG" id="KOG0156">
    <property type="taxonomic scope" value="Eukaryota"/>
</dbReference>
<gene>
    <name evidence="9" type="ORF">AMTR_s00047p00189560</name>
</gene>
<dbReference type="CDD" id="cd11072">
    <property type="entry name" value="CYP71-like"/>
    <property type="match status" value="1"/>
</dbReference>
<dbReference type="PROSITE" id="PS00086">
    <property type="entry name" value="CYTOCHROME_P450"/>
    <property type="match status" value="1"/>
</dbReference>
<dbReference type="HOGENOM" id="CLU_001570_4_1_1"/>
<evidence type="ECO:0000256" key="3">
    <source>
        <dbReference type="ARBA" id="ARBA00022723"/>
    </source>
</evidence>
<name>U5DBQ0_AMBTC</name>
<dbReference type="GO" id="GO:0016705">
    <property type="term" value="F:oxidoreductase activity, acting on paired donors, with incorporation or reduction of molecular oxygen"/>
    <property type="evidence" value="ECO:0007669"/>
    <property type="project" value="InterPro"/>
</dbReference>
<dbReference type="SUPFAM" id="SSF48264">
    <property type="entry name" value="Cytochrome P450"/>
    <property type="match status" value="1"/>
</dbReference>
<evidence type="ECO:0000256" key="2">
    <source>
        <dbReference type="ARBA" id="ARBA00022617"/>
    </source>
</evidence>
<reference evidence="10" key="1">
    <citation type="journal article" date="2013" name="Science">
        <title>The Amborella genome and the evolution of flowering plants.</title>
        <authorList>
            <consortium name="Amborella Genome Project"/>
        </authorList>
    </citation>
    <scope>NUCLEOTIDE SEQUENCE [LARGE SCALE GENOMIC DNA]</scope>
</reference>
<dbReference type="OrthoDB" id="1470350at2759"/>
<dbReference type="InterPro" id="IPR002401">
    <property type="entry name" value="Cyt_P450_E_grp-I"/>
</dbReference>
<keyword evidence="4 8" id="KW-0560">Oxidoreductase</keyword>
<dbReference type="EMBL" id="KI392311">
    <property type="protein sequence ID" value="ERN17838.1"/>
    <property type="molecule type" value="Genomic_DNA"/>
</dbReference>
<dbReference type="InterPro" id="IPR017972">
    <property type="entry name" value="Cyt_P450_CS"/>
</dbReference>
<evidence type="ECO:0000256" key="4">
    <source>
        <dbReference type="ARBA" id="ARBA00023002"/>
    </source>
</evidence>
<dbReference type="Gene3D" id="1.10.630.10">
    <property type="entry name" value="Cytochrome P450"/>
    <property type="match status" value="1"/>
</dbReference>
<keyword evidence="5 7" id="KW-0408">Iron</keyword>
<dbReference type="GO" id="GO:0004497">
    <property type="term" value="F:monooxygenase activity"/>
    <property type="evidence" value="ECO:0007669"/>
    <property type="project" value="UniProtKB-KW"/>
</dbReference>
<dbReference type="PANTHER" id="PTHR47955:SF8">
    <property type="entry name" value="CYTOCHROME P450 71D11-LIKE"/>
    <property type="match status" value="1"/>
</dbReference>
<keyword evidence="2 7" id="KW-0349">Heme</keyword>
<dbReference type="GO" id="GO:0005506">
    <property type="term" value="F:iron ion binding"/>
    <property type="evidence" value="ECO:0007669"/>
    <property type="project" value="InterPro"/>
</dbReference>
<evidence type="ECO:0008006" key="11">
    <source>
        <dbReference type="Google" id="ProtNLM"/>
    </source>
</evidence>
<protein>
    <recommendedName>
        <fullName evidence="11">Cytochrome P450</fullName>
    </recommendedName>
</protein>
<keyword evidence="10" id="KW-1185">Reference proteome</keyword>
<evidence type="ECO:0000313" key="10">
    <source>
        <dbReference type="Proteomes" id="UP000017836"/>
    </source>
</evidence>
<evidence type="ECO:0000256" key="1">
    <source>
        <dbReference type="ARBA" id="ARBA00010617"/>
    </source>
</evidence>
<proteinExistence type="inferred from homology"/>
<keyword evidence="3 7" id="KW-0479">Metal-binding</keyword>
<dbReference type="FunFam" id="1.10.630.10:FF:000043">
    <property type="entry name" value="Cytochrome P450 99A2"/>
    <property type="match status" value="1"/>
</dbReference>